<evidence type="ECO:0000313" key="3">
    <source>
        <dbReference type="EMBL" id="KKK49423.1"/>
    </source>
</evidence>
<comment type="caution">
    <text evidence="3">The sequence shown here is derived from an EMBL/GenBank/DDBJ whole genome shotgun (WGS) entry which is preliminary data.</text>
</comment>
<dbReference type="Gene3D" id="2.40.50.230">
    <property type="entry name" value="Gp5 N-terminal domain"/>
    <property type="match status" value="1"/>
</dbReference>
<dbReference type="InterPro" id="IPR037026">
    <property type="entry name" value="Vgr_OB-fold_dom_sf"/>
</dbReference>
<dbReference type="EMBL" id="LAZR01068551">
    <property type="protein sequence ID" value="KKK49423.1"/>
    <property type="molecule type" value="Genomic_DNA"/>
</dbReference>
<dbReference type="AlphaFoldDB" id="A0A0F8VYJ1"/>
<protein>
    <recommendedName>
        <fullName evidence="2">Phage protein Gp138 N-terminal domain-containing protein</fullName>
    </recommendedName>
</protein>
<dbReference type="InterPro" id="IPR041599">
    <property type="entry name" value="Gp138_N"/>
</dbReference>
<organism evidence="3">
    <name type="scientific">marine sediment metagenome</name>
    <dbReference type="NCBI Taxonomy" id="412755"/>
    <lineage>
        <taxon>unclassified sequences</taxon>
        <taxon>metagenomes</taxon>
        <taxon>ecological metagenomes</taxon>
    </lineage>
</organism>
<dbReference type="Pfam" id="PF18352">
    <property type="entry name" value="Gp138_N"/>
    <property type="match status" value="1"/>
</dbReference>
<evidence type="ECO:0000256" key="1">
    <source>
        <dbReference type="SAM" id="MobiDB-lite"/>
    </source>
</evidence>
<feature type="domain" description="Phage protein Gp138 N-terminal" evidence="2">
    <location>
        <begin position="28"/>
        <end position="130"/>
    </location>
</feature>
<name>A0A0F8VYJ1_9ZZZZ</name>
<feature type="compositionally biased region" description="Basic residues" evidence="1">
    <location>
        <begin position="223"/>
        <end position="234"/>
    </location>
</feature>
<gene>
    <name evidence="3" type="ORF">LCGC14_3135210</name>
</gene>
<reference evidence="3" key="1">
    <citation type="journal article" date="2015" name="Nature">
        <title>Complex archaea that bridge the gap between prokaryotes and eukaryotes.</title>
        <authorList>
            <person name="Spang A."/>
            <person name="Saw J.H."/>
            <person name="Jorgensen S.L."/>
            <person name="Zaremba-Niedzwiedzka K."/>
            <person name="Martijn J."/>
            <person name="Lind A.E."/>
            <person name="van Eijk R."/>
            <person name="Schleper C."/>
            <person name="Guy L."/>
            <person name="Ettema T.J."/>
        </authorList>
    </citation>
    <scope>NUCLEOTIDE SEQUENCE</scope>
</reference>
<feature type="region of interest" description="Disordered" evidence="1">
    <location>
        <begin position="204"/>
        <end position="234"/>
    </location>
</feature>
<sequence>MTTQRTPELEDVIRLALDNFQSSFHVALPGRIESYDESTQTANVKPLLKNSFVDADGVDVVEDLPVINSVPVQFMRGGGFFLSFPIVKGDHVLLVFNERSIDKFQTGTGDDTDPVDTRMNNLSDAVAIPGFYPDSKALGDAHPSNTVLGKDGGTQIHVADGKIELGAEASADKVSLDSKLQVELAKINSDLTTLKALYNLHVHTSAAPGSPSTPPLPRGSEARRRRRRWRCQSH</sequence>
<evidence type="ECO:0000259" key="2">
    <source>
        <dbReference type="Pfam" id="PF18352"/>
    </source>
</evidence>
<accession>A0A0F8VYJ1</accession>
<proteinExistence type="predicted"/>